<protein>
    <submittedName>
        <fullName evidence="1">Uncharacterized protein</fullName>
    </submittedName>
</protein>
<dbReference type="Proteomes" id="UP001328107">
    <property type="component" value="Unassembled WGS sequence"/>
</dbReference>
<keyword evidence="2" id="KW-1185">Reference proteome</keyword>
<accession>A0AAN5IB66</accession>
<dbReference type="AlphaFoldDB" id="A0AAN5IB66"/>
<evidence type="ECO:0000313" key="2">
    <source>
        <dbReference type="Proteomes" id="UP001328107"/>
    </source>
</evidence>
<feature type="non-terminal residue" evidence="1">
    <location>
        <position position="1"/>
    </location>
</feature>
<sequence>FASAHNSGKYLYKNNFRHDMSGPITRSRTRKLEEDKKRTPISIMELPTELIAIFLSFLSIKDRQNARINWRMDGIVLNTKYSVENLKIEEVSEQTKRKRIAKRKNLPFHKYRHEQEILLVKGRSYSSQFIRRILENISIGQLSIKLNHRFGFHCEIYHLLKYFKVDTLMVDSKSYESANSVITRSYLLELANTCTSLNTTPFGRIATPHMLNDLHLYFAMFNGKTKLRCYITEIGTLSLKILRVLGIDIIEQGDTRETEIFNQIFIIKNGPIGDRDVYIFHFDMEIFFAHSRNTGYRLRLNFHETQSSINAAKSTLNARSR</sequence>
<name>A0AAN5IB66_9BILA</name>
<reference evidence="2" key="1">
    <citation type="submission" date="2022-10" db="EMBL/GenBank/DDBJ databases">
        <title>Genome assembly of Pristionchus species.</title>
        <authorList>
            <person name="Yoshida K."/>
            <person name="Sommer R.J."/>
        </authorList>
    </citation>
    <scope>NUCLEOTIDE SEQUENCE [LARGE SCALE GENOMIC DNA]</scope>
    <source>
        <strain evidence="2">RS5460</strain>
    </source>
</reference>
<proteinExistence type="predicted"/>
<comment type="caution">
    <text evidence="1">The sequence shown here is derived from an EMBL/GenBank/DDBJ whole genome shotgun (WGS) entry which is preliminary data.</text>
</comment>
<dbReference type="EMBL" id="BTRK01000006">
    <property type="protein sequence ID" value="GMR57780.1"/>
    <property type="molecule type" value="Genomic_DNA"/>
</dbReference>
<evidence type="ECO:0000313" key="1">
    <source>
        <dbReference type="EMBL" id="GMR57780.1"/>
    </source>
</evidence>
<organism evidence="1 2">
    <name type="scientific">Pristionchus mayeri</name>
    <dbReference type="NCBI Taxonomy" id="1317129"/>
    <lineage>
        <taxon>Eukaryota</taxon>
        <taxon>Metazoa</taxon>
        <taxon>Ecdysozoa</taxon>
        <taxon>Nematoda</taxon>
        <taxon>Chromadorea</taxon>
        <taxon>Rhabditida</taxon>
        <taxon>Rhabditina</taxon>
        <taxon>Diplogasteromorpha</taxon>
        <taxon>Diplogasteroidea</taxon>
        <taxon>Neodiplogasteridae</taxon>
        <taxon>Pristionchus</taxon>
    </lineage>
</organism>
<gene>
    <name evidence="1" type="ORF">PMAYCL1PPCAC_27975</name>
</gene>